<evidence type="ECO:0000256" key="8">
    <source>
        <dbReference type="ARBA" id="ARBA00022806"/>
    </source>
</evidence>
<keyword evidence="10" id="KW-0067">ATP-binding</keyword>
<dbReference type="CDD" id="cd00048">
    <property type="entry name" value="DSRM_SF"/>
    <property type="match status" value="1"/>
</dbReference>
<keyword evidence="6" id="KW-0547">Nucleotide-binding</keyword>
<comment type="subcellular location">
    <subcellularLocation>
        <location evidence="1">Virion</location>
    </subcellularLocation>
</comment>
<dbReference type="SUPFAM" id="SSF52540">
    <property type="entry name" value="P-loop containing nucleoside triphosphate hydrolases"/>
    <property type="match status" value="2"/>
</dbReference>
<evidence type="ECO:0000256" key="7">
    <source>
        <dbReference type="ARBA" id="ARBA00022801"/>
    </source>
</evidence>
<reference evidence="17" key="1">
    <citation type="submission" date="2020-01" db="EMBL/GenBank/DDBJ databases">
        <authorList>
            <person name="Zhang W."/>
            <person name="Zhang R."/>
            <person name="Hu Y."/>
            <person name="Liu Y."/>
            <person name="Lin W."/>
            <person name="Wang L."/>
            <person name="Li J."/>
            <person name="An X."/>
            <person name="Song L."/>
            <person name="Fan H."/>
            <person name="Shi T."/>
            <person name="Liu H."/>
            <person name="Tong Y."/>
        </authorList>
    </citation>
    <scope>NUCLEOTIDE SEQUENCE</scope>
    <source>
        <strain evidence="17">Chongqin</strain>
    </source>
</reference>
<feature type="domain" description="RdRp catalytic" evidence="14">
    <location>
        <begin position="1769"/>
        <end position="1904"/>
    </location>
</feature>
<evidence type="ECO:0000256" key="5">
    <source>
        <dbReference type="ARBA" id="ARBA00022695"/>
    </source>
</evidence>
<evidence type="ECO:0000256" key="11">
    <source>
        <dbReference type="ARBA" id="ARBA00022844"/>
    </source>
</evidence>
<dbReference type="Gene3D" id="3.30.70.270">
    <property type="match status" value="1"/>
</dbReference>
<name>A0A7S8F9T3_9VIRU</name>
<dbReference type="GO" id="GO:0004197">
    <property type="term" value="F:cysteine-type endopeptidase activity"/>
    <property type="evidence" value="ECO:0007669"/>
    <property type="project" value="InterPro"/>
</dbReference>
<keyword evidence="9" id="KW-0788">Thiol protease</keyword>
<evidence type="ECO:0000256" key="1">
    <source>
        <dbReference type="ARBA" id="ARBA00004328"/>
    </source>
</evidence>
<evidence type="ECO:0000256" key="9">
    <source>
        <dbReference type="ARBA" id="ARBA00022807"/>
    </source>
</evidence>
<dbReference type="GO" id="GO:0003723">
    <property type="term" value="F:RNA binding"/>
    <property type="evidence" value="ECO:0007669"/>
    <property type="project" value="InterPro"/>
</dbReference>
<dbReference type="InterPro" id="IPR044067">
    <property type="entry name" value="PCV_3C_PRO"/>
</dbReference>
<dbReference type="InterPro" id="IPR007094">
    <property type="entry name" value="RNA-dir_pol_PSvirus"/>
</dbReference>
<organism evidence="17">
    <name type="scientific">Aphis citricidus picorna-like virus</name>
    <dbReference type="NCBI Taxonomy" id="2788947"/>
    <lineage>
        <taxon>Viruses</taxon>
        <taxon>Riboviria</taxon>
        <taxon>Orthornavirae</taxon>
        <taxon>Pisuviricota</taxon>
        <taxon>Pisoniviricetes</taxon>
        <taxon>Picornavirales</taxon>
    </lineage>
</organism>
<dbReference type="Pfam" id="PF00680">
    <property type="entry name" value="RdRP_1"/>
    <property type="match status" value="1"/>
</dbReference>
<feature type="compositionally biased region" description="Polar residues" evidence="13">
    <location>
        <begin position="1059"/>
        <end position="1073"/>
    </location>
</feature>
<evidence type="ECO:0000256" key="13">
    <source>
        <dbReference type="SAM" id="MobiDB-lite"/>
    </source>
</evidence>
<dbReference type="InterPro" id="IPR000605">
    <property type="entry name" value="Helicase_SF3_ssDNA/RNA_vir"/>
</dbReference>
<dbReference type="PROSITE" id="PS51874">
    <property type="entry name" value="PCV_3C_PRO"/>
    <property type="match status" value="1"/>
</dbReference>
<evidence type="ECO:0000256" key="12">
    <source>
        <dbReference type="ARBA" id="ARBA00022953"/>
    </source>
</evidence>
<evidence type="ECO:0000256" key="4">
    <source>
        <dbReference type="ARBA" id="ARBA00022679"/>
    </source>
</evidence>
<dbReference type="PROSITE" id="PS51218">
    <property type="entry name" value="SF3_HELICASE_2"/>
    <property type="match status" value="1"/>
</dbReference>
<evidence type="ECO:0000259" key="16">
    <source>
        <dbReference type="PROSITE" id="PS51874"/>
    </source>
</evidence>
<feature type="domain" description="Peptidase C3" evidence="16">
    <location>
        <begin position="1249"/>
        <end position="1446"/>
    </location>
</feature>
<dbReference type="SUPFAM" id="SSF54768">
    <property type="entry name" value="dsRNA-binding domain-like"/>
    <property type="match status" value="1"/>
</dbReference>
<dbReference type="GO" id="GO:0039694">
    <property type="term" value="P:viral RNA genome replication"/>
    <property type="evidence" value="ECO:0007669"/>
    <property type="project" value="InterPro"/>
</dbReference>
<evidence type="ECO:0000256" key="6">
    <source>
        <dbReference type="ARBA" id="ARBA00022741"/>
    </source>
</evidence>
<dbReference type="Gene3D" id="3.30.160.20">
    <property type="match status" value="1"/>
</dbReference>
<dbReference type="Pfam" id="PF00035">
    <property type="entry name" value="dsrm"/>
    <property type="match status" value="1"/>
</dbReference>
<evidence type="ECO:0000259" key="15">
    <source>
        <dbReference type="PROSITE" id="PS51218"/>
    </source>
</evidence>
<evidence type="ECO:0000256" key="10">
    <source>
        <dbReference type="ARBA" id="ARBA00022840"/>
    </source>
</evidence>
<dbReference type="SUPFAM" id="SSF56672">
    <property type="entry name" value="DNA/RNA polymerases"/>
    <property type="match status" value="1"/>
</dbReference>
<accession>A0A7S8F9T3</accession>
<dbReference type="InterPro" id="IPR043502">
    <property type="entry name" value="DNA/RNA_pol_sf"/>
</dbReference>
<dbReference type="InterPro" id="IPR009003">
    <property type="entry name" value="Peptidase_S1_PA"/>
</dbReference>
<evidence type="ECO:0000256" key="2">
    <source>
        <dbReference type="ARBA" id="ARBA00022484"/>
    </source>
</evidence>
<dbReference type="InterPro" id="IPR029053">
    <property type="entry name" value="Viral_coat"/>
</dbReference>
<dbReference type="InterPro" id="IPR014720">
    <property type="entry name" value="dsRBD_dom"/>
</dbReference>
<keyword evidence="2" id="KW-0696">RNA-directed RNA polymerase</keyword>
<keyword evidence="4" id="KW-0808">Transferase</keyword>
<dbReference type="EMBL" id="MN961270">
    <property type="protein sequence ID" value="QPD01778.1"/>
    <property type="molecule type" value="Genomic_RNA"/>
</dbReference>
<dbReference type="Pfam" id="PF00910">
    <property type="entry name" value="RNA_helicase"/>
    <property type="match status" value="1"/>
</dbReference>
<dbReference type="InterPro" id="IPR014759">
    <property type="entry name" value="Helicase_SF3_ssRNA_vir"/>
</dbReference>
<dbReference type="GO" id="GO:0005524">
    <property type="term" value="F:ATP binding"/>
    <property type="evidence" value="ECO:0007669"/>
    <property type="project" value="UniProtKB-KW"/>
</dbReference>
<dbReference type="InterPro" id="IPR043128">
    <property type="entry name" value="Rev_trsase/Diguanyl_cyclase"/>
</dbReference>
<protein>
    <submittedName>
        <fullName evidence="17">Putative polyprotein</fullName>
    </submittedName>
</protein>
<dbReference type="GO" id="GO:0003724">
    <property type="term" value="F:RNA helicase activity"/>
    <property type="evidence" value="ECO:0007669"/>
    <property type="project" value="InterPro"/>
</dbReference>
<keyword evidence="11" id="KW-0946">Virion</keyword>
<feature type="domain" description="SF3 helicase" evidence="15">
    <location>
        <begin position="268"/>
        <end position="433"/>
    </location>
</feature>
<keyword evidence="5" id="KW-0548">Nucleotidyltransferase</keyword>
<dbReference type="GO" id="GO:0003968">
    <property type="term" value="F:RNA-directed RNA polymerase activity"/>
    <property type="evidence" value="ECO:0007669"/>
    <property type="project" value="UniProtKB-KW"/>
</dbReference>
<dbReference type="GO" id="GO:0044423">
    <property type="term" value="C:virion component"/>
    <property type="evidence" value="ECO:0007669"/>
    <property type="project" value="UniProtKB-KW"/>
</dbReference>
<dbReference type="SMART" id="SM00358">
    <property type="entry name" value="DSRM"/>
    <property type="match status" value="1"/>
</dbReference>
<dbReference type="GO" id="GO:0006508">
    <property type="term" value="P:proteolysis"/>
    <property type="evidence" value="ECO:0007669"/>
    <property type="project" value="UniProtKB-KW"/>
</dbReference>
<dbReference type="GO" id="GO:0006351">
    <property type="term" value="P:DNA-templated transcription"/>
    <property type="evidence" value="ECO:0007669"/>
    <property type="project" value="InterPro"/>
</dbReference>
<dbReference type="Gene3D" id="2.60.120.20">
    <property type="match status" value="1"/>
</dbReference>
<dbReference type="InterPro" id="IPR027417">
    <property type="entry name" value="P-loop_NTPase"/>
</dbReference>
<dbReference type="CDD" id="cd01699">
    <property type="entry name" value="RNA_dep_RNAP"/>
    <property type="match status" value="1"/>
</dbReference>
<evidence type="ECO:0000256" key="3">
    <source>
        <dbReference type="ARBA" id="ARBA00022670"/>
    </source>
</evidence>
<dbReference type="PROSITE" id="PS50507">
    <property type="entry name" value="RDRP_SSRNA_POS"/>
    <property type="match status" value="1"/>
</dbReference>
<sequence>MADSKPIHSGLMEPKGMWIETYKMIKNTIKTWLLTLIEGFLEPGAITKTIFQLIHLLASITISTITLFKAGSGICLRILAGANLLATFQMIATAIVGCNKEFSTERASDHLETCLSDMEQRYSETVFPNSEDQGEATWVNAVKLIFTAVFSALLAGFGLSFKGIEGITSMFRAFSATKNGVGSIKELVDEAVKLVADDRYDPINIEKTKITTLVEEAQLYARFNIGTIASDNSTKERLRTIIKDINAALLIYRHPDTANIRSLLATLCTDLNKKLSEVDSLIPTRQVTAGVFLLGEPGVGKSTLASYLSKLLAKDFGWRETMYNVSPGVKFYEPYLNEDFGIVNEFGSTVCADTFSLDANRICSSDPFNFESAGLSGKVSMCKLKMLFVTSNTKSPDVRELQLDSVPAFWDRFIILEVKDPLITNRRFRAVHRRDDFSHLSFSILEQAGKRGETPRFSTVFREIGIFDVVEILRTKLALETIAFHNRLEIPLPSGYKGQIEEYSEPPPGSYAYHYFGFDQIVRPNASGRNFCILRLQGPEGTGKTTMAKDLAARWQRLTKTLDSPSRYHIQFSSGLQEFQPLTKSCIYIFDDWVSSNLTKEESEVYVQNMNKTTNDSIFIITTNEVIERGTPWCDIGSRLVAYALRNKYDYPYMLDSYNHLYSGIRRRIGLDRLYFSQGKLHQIPALEYCMTVDTTTRGHLLYNYNNIGLPFILESMKKKYILMQEDRYNVVVLNQRPETEMEKVDFDLMVENTNILFTKLRTSLGASSLFLKPTEQAALRVSSRIIEGVTCVNPDKSIRPSDFICTEIFKDDIPTVERYNAIVERITRVLLQYFPDPSFRVIVKESRDCVYSEKGIVYYYKDNDSDIVTIKNGLAILSVYENKIVEPHDFARALTEDKIELKFQNSLASLTVNEYNVLENYYQRCIKNKDFNPFISTVIAKELSFKKLKDPTYIKGLITIKNNKILITILCVLAGAGTVGSLYTIYRFLKPYFLNKEQEMVKDNAFANVGSTPPKRAMEKQSTNDKKRLGVFVSRSVTSNSRHLKHRGKIHPNVEAISSTSGEDSETLANSPHTKHRGKIVPNNDITEVATYYKKEANRHYSEPHEHVCKSCSCLYTHIHKYNKNFIHPQWSSQCPNPKCIEYHNGKNTMSAKLVQLNFIETSFEPLTPNALAKVMGEEFSSVKTGLLQFFATLDEEQRRIVYDEIHQAKRGNDKTFTRLCKKYPGLQECIDSAIRANMLCEADMIENAETELEALHRKLNKCYTQVSYAGYKAYALHVGGGMFLTVSHCFDEVGRTVLLSSNGSSYPSMVLSIIRERDLALVYSKELNNLPSAKRYFAKDSNDLSLAGYFMRCGPTMTIISGNLEYKEYQEFIEGNCTNEFYKPCMEVLKLRRVGLMVEEVIKKGDCGFPFMCKVKGSIKLIGFHNAYKTHAIVYGSFISQPLIEEICQVITPNAHIPSPVSVVKIPVKRSDPSITHVEMSMPHEYVEEFARCVKPDPYIPPECHLTSIGYNPKFKNFNYMKEKHFTHEIELENENTQLPAAFSNRYITDSSELVLNGLGKPDPLWTQALKYGTRRRNYDPDILKHAIEMVVDYNKLTYCAEKPFKMLTEFEALNGRTTPFLSNIDIKTSAGPYAKYFHKVMTKQEYIDIKYSDDSPIYSFSQNIVGQNIRNHLKTQKALLENYGIPPCLISQDNAKVENIDREKAQKGKVRLFNNIDPAVNALLKIMFGDWFSRAMNKSNEGYYAIGQNPYTTSTEIWHRFSTKQGKILNTDFKAFDKLLITELIEAFCHVAGRLTANERLPEIRMIFEALSLTLTHAVHLLNGSVYVVNNGNESGTFVTTLLNCVSVHIIFNYSFIKCWNKVPCYIGIKPMLNDIMSRSELAILGDDKTQIVSKDVPMTEEELIEIAATLGMECTPAKGGEDDGAQINFCSRVLEWNEVDQIVYPKLKKSSIVGLLYWFVSFDKNQVRDNLMIALFEASLHDQAFYDSILRDALLVATNMGVDIRTVPFTNYQQSRTRLKAMLMNDAEFQQISALEDRKTNLYSEFCDLSKYLKTIKLLESNIQTAKPEHITEYTNIKQNVDLIKKEERRTAASAARQLVNESAMASPGAHSNPVSACFESIAKLKVEQPTESYQRTGPDHCPVYTCTVCFAGREFCGEGPSKANAKVQAFGALRIYLEDNIVCNAGCEREVEKANDKIKKTAFTFFSFYMEEHLKTAARYAEGKKFVIIIGKRPTGVVVEQIEGFIRFYHHGNCYILSPIVERLGRKTAATCYARYPGIIYKPETNEVTYDVHASISNYSLRDYDEKTYSDDEHLIAANSGEHTPVIGEEDSGTPGKMPITSVMDSDKAMFQPIVMNRSAPNNSWIKAGGITFNINDLVYNQFVGCNKQVTVGDGKAAGAILAQIPYDPVGNEFANAYIQNVVLLHGRMTGDWMIKITCPGNPGMQCSIGVGWSPKKITTDTVPMDVITKYAFFTTGVSSEWSHTIVMTDARSSGFYRTIQRDSTKTETDTQDMPHVVIYCETPPTSVFTEKKNTYLTFFSKLCSENDLMFNPSIKPFVLADPQNSVKYDSTKGYSLNF</sequence>
<dbReference type="Gene3D" id="3.40.50.300">
    <property type="entry name" value="P-loop containing nucleotide triphosphate hydrolases"/>
    <property type="match status" value="1"/>
</dbReference>
<evidence type="ECO:0000313" key="17">
    <source>
        <dbReference type="EMBL" id="QPD01778.1"/>
    </source>
</evidence>
<dbReference type="InterPro" id="IPR054773">
    <property type="entry name" value="P1-like_N"/>
</dbReference>
<dbReference type="InterPro" id="IPR001205">
    <property type="entry name" value="RNA-dir_pol_C"/>
</dbReference>
<keyword evidence="8" id="KW-0347">Helicase</keyword>
<keyword evidence="7" id="KW-0378">Hydrolase</keyword>
<dbReference type="SUPFAM" id="SSF50494">
    <property type="entry name" value="Trypsin-like serine proteases"/>
    <property type="match status" value="1"/>
</dbReference>
<dbReference type="Pfam" id="PF22533">
    <property type="entry name" value="WIV_dom_3"/>
    <property type="match status" value="1"/>
</dbReference>
<keyword evidence="12" id="KW-0693">Viral RNA replication</keyword>
<proteinExistence type="predicted"/>
<feature type="region of interest" description="Disordered" evidence="13">
    <location>
        <begin position="1059"/>
        <end position="1081"/>
    </location>
</feature>
<keyword evidence="3" id="KW-0645">Protease</keyword>
<evidence type="ECO:0000259" key="14">
    <source>
        <dbReference type="PROSITE" id="PS50507"/>
    </source>
</evidence>